<dbReference type="GO" id="GO:0008380">
    <property type="term" value="P:RNA splicing"/>
    <property type="evidence" value="ECO:0007669"/>
    <property type="project" value="UniProtKB-KW"/>
</dbReference>
<dbReference type="GO" id="GO:0005737">
    <property type="term" value="C:cytoplasm"/>
    <property type="evidence" value="ECO:0007669"/>
    <property type="project" value="UniProtKB-ARBA"/>
</dbReference>
<keyword evidence="17" id="KW-0131">Cell cycle</keyword>
<keyword evidence="11" id="KW-0694">RNA-binding</keyword>
<evidence type="ECO:0000256" key="17">
    <source>
        <dbReference type="ARBA" id="ARBA00023306"/>
    </source>
</evidence>
<evidence type="ECO:0000256" key="16">
    <source>
        <dbReference type="ARBA" id="ARBA00023274"/>
    </source>
</evidence>
<feature type="domain" description="EB1 C-terminal" evidence="25">
    <location>
        <begin position="214"/>
        <end position="297"/>
    </location>
</feature>
<evidence type="ECO:0000313" key="27">
    <source>
        <dbReference type="EMBL" id="OZC08562.1"/>
    </source>
</evidence>
<protein>
    <recommendedName>
        <fullName evidence="20">U6 snRNA-associated Sm-like protein LSm5</fullName>
    </recommendedName>
</protein>
<keyword evidence="5" id="KW-0963">Cytoplasm</keyword>
<dbReference type="OrthoDB" id="2119228at2759"/>
<dbReference type="PANTHER" id="PTHR10623">
    <property type="entry name" value="MICROTUBULE-ASSOCIATED PROTEIN RP/EB FAMILY MEMBER"/>
    <property type="match status" value="1"/>
</dbReference>
<evidence type="ECO:0000256" key="13">
    <source>
        <dbReference type="ARBA" id="ARBA00023187"/>
    </source>
</evidence>
<dbReference type="InterPro" id="IPR004953">
    <property type="entry name" value="EB1_C"/>
</dbReference>
<evidence type="ECO:0000256" key="19">
    <source>
        <dbReference type="ARBA" id="ARBA00063389"/>
    </source>
</evidence>
<keyword evidence="9" id="KW-0747">Spliceosome</keyword>
<dbReference type="PROSITE" id="PS51230">
    <property type="entry name" value="EB1_C"/>
    <property type="match status" value="1"/>
</dbReference>
<evidence type="ECO:0000256" key="8">
    <source>
        <dbReference type="ARBA" id="ARBA00022701"/>
    </source>
</evidence>
<dbReference type="SUPFAM" id="SSF47576">
    <property type="entry name" value="Calponin-homology domain, CH-domain"/>
    <property type="match status" value="1"/>
</dbReference>
<feature type="coiled-coil region" evidence="22">
    <location>
        <begin position="215"/>
        <end position="242"/>
    </location>
</feature>
<keyword evidence="6" id="KW-0132">Cell division</keyword>
<evidence type="ECO:0000256" key="10">
    <source>
        <dbReference type="ARBA" id="ARBA00022776"/>
    </source>
</evidence>
<evidence type="ECO:0000256" key="12">
    <source>
        <dbReference type="ARBA" id="ARBA00022990"/>
    </source>
</evidence>
<evidence type="ECO:0000256" key="21">
    <source>
        <dbReference type="PROSITE-ProRule" id="PRU00576"/>
    </source>
</evidence>
<keyword evidence="12" id="KW-0007">Acetylation</keyword>
<comment type="function">
    <text evidence="18">Plays a role in pre-mRNA splicing as component of the U4/U6-U5 tri-snRNP complex that is involved in spliceosome assembly, and as component of the precatalytic spliceosome (spliceosome B complex). The heptameric LSM2-8 complex binds specifically to the 3'-terminal U-tract of U6 snRNA.</text>
</comment>
<dbReference type="Proteomes" id="UP000242913">
    <property type="component" value="Unassembled WGS sequence"/>
</dbReference>
<evidence type="ECO:0000256" key="2">
    <source>
        <dbReference type="ARBA" id="ARBA00004245"/>
    </source>
</evidence>
<dbReference type="Gene3D" id="1.10.418.10">
    <property type="entry name" value="Calponin-like domain"/>
    <property type="match status" value="1"/>
</dbReference>
<keyword evidence="22" id="KW-0175">Coiled coil</keyword>
<keyword evidence="10" id="KW-0498">Mitosis</keyword>
<keyword evidence="13" id="KW-0508">mRNA splicing</keyword>
<dbReference type="GO" id="GO:0051301">
    <property type="term" value="P:cell division"/>
    <property type="evidence" value="ECO:0007669"/>
    <property type="project" value="UniProtKB-KW"/>
</dbReference>
<evidence type="ECO:0000256" key="22">
    <source>
        <dbReference type="SAM" id="Coils"/>
    </source>
</evidence>
<dbReference type="SMART" id="SM00651">
    <property type="entry name" value="Sm"/>
    <property type="match status" value="1"/>
</dbReference>
<keyword evidence="7" id="KW-0507">mRNA processing</keyword>
<comment type="subcellular location">
    <subcellularLocation>
        <location evidence="2">Cytoplasm</location>
        <location evidence="2">Cytoskeleton</location>
    </subcellularLocation>
    <subcellularLocation>
        <location evidence="1">Nucleus</location>
    </subcellularLocation>
</comment>
<keyword evidence="15" id="KW-0539">Nucleus</keyword>
<evidence type="ECO:0000256" key="20">
    <source>
        <dbReference type="ARBA" id="ARBA00067759"/>
    </source>
</evidence>
<dbReference type="GO" id="GO:0003723">
    <property type="term" value="F:RNA binding"/>
    <property type="evidence" value="ECO:0007669"/>
    <property type="project" value="UniProtKB-KW"/>
</dbReference>
<keyword evidence="16" id="KW-0687">Ribonucleoprotein</keyword>
<dbReference type="Pfam" id="PF03271">
    <property type="entry name" value="EB1"/>
    <property type="match status" value="1"/>
</dbReference>
<evidence type="ECO:0000256" key="11">
    <source>
        <dbReference type="ARBA" id="ARBA00022884"/>
    </source>
</evidence>
<dbReference type="InterPro" id="IPR036133">
    <property type="entry name" value="EB1_C_sf"/>
</dbReference>
<dbReference type="SUPFAM" id="SSF140612">
    <property type="entry name" value="EB1 dimerisation domain-like"/>
    <property type="match status" value="1"/>
</dbReference>
<evidence type="ECO:0000259" key="25">
    <source>
        <dbReference type="PROSITE" id="PS51230"/>
    </source>
</evidence>
<dbReference type="Gene3D" id="1.20.5.1430">
    <property type="match status" value="1"/>
</dbReference>
<dbReference type="GO" id="GO:0005681">
    <property type="term" value="C:spliceosomal complex"/>
    <property type="evidence" value="ECO:0007669"/>
    <property type="project" value="UniProtKB-KW"/>
</dbReference>
<evidence type="ECO:0000256" key="6">
    <source>
        <dbReference type="ARBA" id="ARBA00022618"/>
    </source>
</evidence>
<reference evidence="27 28" key="1">
    <citation type="submission" date="2015-12" db="EMBL/GenBank/DDBJ databases">
        <title>Draft genome of the nematode, Onchocerca flexuosa.</title>
        <authorList>
            <person name="Mitreva M."/>
        </authorList>
    </citation>
    <scope>NUCLEOTIDE SEQUENCE [LARGE SCALE GENOMIC DNA]</scope>
    <source>
        <strain evidence="27">Red Deer</strain>
    </source>
</reference>
<evidence type="ECO:0000256" key="5">
    <source>
        <dbReference type="ARBA" id="ARBA00022490"/>
    </source>
</evidence>
<dbReference type="Gene3D" id="2.30.30.100">
    <property type="match status" value="1"/>
</dbReference>
<dbReference type="SUPFAM" id="SSF50182">
    <property type="entry name" value="Sm-like ribonucleoproteins"/>
    <property type="match status" value="1"/>
</dbReference>
<dbReference type="InterPro" id="IPR036872">
    <property type="entry name" value="CH_dom_sf"/>
</dbReference>
<evidence type="ECO:0000259" key="26">
    <source>
        <dbReference type="PROSITE" id="PS52002"/>
    </source>
</evidence>
<evidence type="ECO:0000259" key="24">
    <source>
        <dbReference type="PROSITE" id="PS50021"/>
    </source>
</evidence>
<keyword evidence="14" id="KW-0206">Cytoskeleton</keyword>
<feature type="region of interest" description="Disordered" evidence="23">
    <location>
        <begin position="130"/>
        <end position="167"/>
    </location>
</feature>
<dbReference type="CDD" id="cd01732">
    <property type="entry name" value="LSm5"/>
    <property type="match status" value="1"/>
</dbReference>
<dbReference type="Pfam" id="PF00307">
    <property type="entry name" value="CH"/>
    <property type="match status" value="1"/>
</dbReference>
<comment type="subunit">
    <text evidence="19">Component of the precatalytic spliceosome (spliceosome B complex). Component of the U4/U6-U5 tri-snRNP complex, a building block of the precatalytic spliceosome (spliceosome B complex). The U4/U6-U5 tri-snRNP complex is composed of the U4, U6 and U5 snRNAs and at least PRPF3, PRPF4, PRPF6, PRPF8, PRPF31, SNRNP200, TXNL4A, SNRNP40, SNRPB, SNRPD1, SNRPD2, SNRPD3, SNRPE, SNRPF, SNRPG, DDX23, CD2BP2, PPIH, SNU13, EFTUD2, SART1 and USP39, plus LSM2, LSM3, LSM4, LSM5, LSM6, LSM7 and LSM8. LSM2, LSM3, LSM4, LSM5, LSM6, LSM7 and LSM8 form a heptameric, ring-shaped subcomplex (the LSM2-8 complex) that is part of the U4/U6-U5 tri-snRNP complex and the precatalytic spliceosome.</text>
</comment>
<evidence type="ECO:0000256" key="18">
    <source>
        <dbReference type="ARBA" id="ARBA00056431"/>
    </source>
</evidence>
<evidence type="ECO:0000256" key="14">
    <source>
        <dbReference type="ARBA" id="ARBA00023212"/>
    </source>
</evidence>
<feature type="compositionally biased region" description="Low complexity" evidence="23">
    <location>
        <begin position="142"/>
        <end position="156"/>
    </location>
</feature>
<evidence type="ECO:0000313" key="28">
    <source>
        <dbReference type="Proteomes" id="UP000242913"/>
    </source>
</evidence>
<dbReference type="GO" id="GO:0006397">
    <property type="term" value="P:mRNA processing"/>
    <property type="evidence" value="ECO:0007669"/>
    <property type="project" value="UniProtKB-KW"/>
</dbReference>
<feature type="domain" description="Sm" evidence="26">
    <location>
        <begin position="326"/>
        <end position="401"/>
    </location>
</feature>
<evidence type="ECO:0000256" key="7">
    <source>
        <dbReference type="ARBA" id="ARBA00022664"/>
    </source>
</evidence>
<dbReference type="InterPro" id="IPR001163">
    <property type="entry name" value="Sm_dom_euk/arc"/>
</dbReference>
<dbReference type="FunFam" id="1.10.418.10:FF:000072">
    <property type="entry name" value="microtubule-associated protein RP/EB family member 2 isoform X2"/>
    <property type="match status" value="1"/>
</dbReference>
<gene>
    <name evidence="27" type="ORF">X798_04365</name>
</gene>
<sequence length="404" mass="45834">MAVVNVYATSATTENLSRHEMLMWVNDCLQSNFAKIEEMHTGAAYCQFTDFLFPGSIQLRRVKWNSRLELDWLSNWKLLQTSWKTLGVDKIVPVEKLIKGKFQDNFEFLQWFKKFFDANFDGHEYDPLDARGGEPLPSDVKANAPSRMPARSSAPPVKKSTLSTSNASMNKGEVRKTAVVGGKVNPIRPTVPPAAAAAAKAVAHPIQPAVDPQIMANLKRELEEVKEQVVESDNVIISLEKERDFYFSKLRQIEVICQDNEQIGTVDVARVFATFHKKYCMKQKKDLLHRMRTRWRTEMKFTEDKKKKRYLINMSNSTSSNPSTLLPLELVDKCIGSRIWVIMKGEKEIVGTLTGFDDYVNMVLEDVVEYENTVDGKRVTKLDTILLNGNHITMLVPGGEGPEV</sequence>
<evidence type="ECO:0000256" key="15">
    <source>
        <dbReference type="ARBA" id="ARBA00023242"/>
    </source>
</evidence>
<dbReference type="InterPro" id="IPR010920">
    <property type="entry name" value="LSM_dom_sf"/>
</dbReference>
<organism evidence="27 28">
    <name type="scientific">Onchocerca flexuosa</name>
    <dbReference type="NCBI Taxonomy" id="387005"/>
    <lineage>
        <taxon>Eukaryota</taxon>
        <taxon>Metazoa</taxon>
        <taxon>Ecdysozoa</taxon>
        <taxon>Nematoda</taxon>
        <taxon>Chromadorea</taxon>
        <taxon>Rhabditida</taxon>
        <taxon>Spirurina</taxon>
        <taxon>Spiruromorpha</taxon>
        <taxon>Filarioidea</taxon>
        <taxon>Onchocercidae</taxon>
        <taxon>Onchocerca</taxon>
    </lineage>
</organism>
<dbReference type="FunFam" id="2.30.30.100:FF:000003">
    <property type="entry name" value="U6 snRNA-associated Sm-like protein LSm5"/>
    <property type="match status" value="1"/>
</dbReference>
<dbReference type="AlphaFoldDB" id="A0A238BTG2"/>
<comment type="similarity">
    <text evidence="3">Belongs to the snRNP Sm proteins family.</text>
</comment>
<dbReference type="Pfam" id="PF01423">
    <property type="entry name" value="LSM"/>
    <property type="match status" value="1"/>
</dbReference>
<dbReference type="PROSITE" id="PS50021">
    <property type="entry name" value="CH"/>
    <property type="match status" value="1"/>
</dbReference>
<evidence type="ECO:0000256" key="9">
    <source>
        <dbReference type="ARBA" id="ARBA00022728"/>
    </source>
</evidence>
<dbReference type="EMBL" id="KZ270006">
    <property type="protein sequence ID" value="OZC08562.1"/>
    <property type="molecule type" value="Genomic_DNA"/>
</dbReference>
<dbReference type="InterPro" id="IPR001715">
    <property type="entry name" value="CH_dom"/>
</dbReference>
<proteinExistence type="inferred from homology"/>
<accession>A0A238BTG2</accession>
<name>A0A238BTG2_9BILA</name>
<feature type="domain" description="Calponin-homology (CH)" evidence="24">
    <location>
        <begin position="15"/>
        <end position="117"/>
    </location>
</feature>
<evidence type="ECO:0000256" key="3">
    <source>
        <dbReference type="ARBA" id="ARBA00006850"/>
    </source>
</evidence>
<dbReference type="InterPro" id="IPR033871">
    <property type="entry name" value="LSm5"/>
</dbReference>
<keyword evidence="28" id="KW-1185">Reference proteome</keyword>
<dbReference type="InterPro" id="IPR027328">
    <property type="entry name" value="MAPRE"/>
</dbReference>
<evidence type="ECO:0000256" key="23">
    <source>
        <dbReference type="SAM" id="MobiDB-lite"/>
    </source>
</evidence>
<evidence type="ECO:0000256" key="4">
    <source>
        <dbReference type="ARBA" id="ARBA00010729"/>
    </source>
</evidence>
<dbReference type="GO" id="GO:0008017">
    <property type="term" value="F:microtubule binding"/>
    <property type="evidence" value="ECO:0007669"/>
    <property type="project" value="InterPro"/>
</dbReference>
<dbReference type="InterPro" id="IPR047575">
    <property type="entry name" value="Sm"/>
</dbReference>
<comment type="similarity">
    <text evidence="4">Belongs to the MAPRE family.</text>
</comment>
<evidence type="ECO:0000256" key="1">
    <source>
        <dbReference type="ARBA" id="ARBA00004123"/>
    </source>
</evidence>
<dbReference type="PROSITE" id="PS52002">
    <property type="entry name" value="SM"/>
    <property type="match status" value="1"/>
</dbReference>
<dbReference type="GO" id="GO:0005874">
    <property type="term" value="C:microtubule"/>
    <property type="evidence" value="ECO:0007669"/>
    <property type="project" value="UniProtKB-KW"/>
</dbReference>
<keyword evidence="8 21" id="KW-0493">Microtubule</keyword>